<feature type="region of interest" description="Disordered" evidence="1">
    <location>
        <begin position="1"/>
        <end position="235"/>
    </location>
</feature>
<evidence type="ECO:0000313" key="2">
    <source>
        <dbReference type="EMBL" id="CAA9499449.1"/>
    </source>
</evidence>
<gene>
    <name evidence="2" type="ORF">AVDCRST_MAG31-277</name>
</gene>
<feature type="compositionally biased region" description="Basic residues" evidence="1">
    <location>
        <begin position="106"/>
        <end position="116"/>
    </location>
</feature>
<feature type="compositionally biased region" description="Basic and acidic residues" evidence="1">
    <location>
        <begin position="180"/>
        <end position="189"/>
    </location>
</feature>
<feature type="non-terminal residue" evidence="2">
    <location>
        <position position="1"/>
    </location>
</feature>
<dbReference type="EMBL" id="CADCWA010000015">
    <property type="protein sequence ID" value="CAA9499449.1"/>
    <property type="molecule type" value="Genomic_DNA"/>
</dbReference>
<feature type="compositionally biased region" description="Basic and acidic residues" evidence="1">
    <location>
        <begin position="138"/>
        <end position="150"/>
    </location>
</feature>
<feature type="compositionally biased region" description="Basic residues" evidence="1">
    <location>
        <begin position="23"/>
        <end position="32"/>
    </location>
</feature>
<keyword evidence="2" id="KW-0238">DNA-binding</keyword>
<protein>
    <submittedName>
        <fullName evidence="2">DNA-binding response regulator CtrA</fullName>
    </submittedName>
</protein>
<dbReference type="AlphaFoldDB" id="A0A6J4SPK8"/>
<feature type="non-terminal residue" evidence="2">
    <location>
        <position position="235"/>
    </location>
</feature>
<feature type="compositionally biased region" description="Basic and acidic residues" evidence="1">
    <location>
        <begin position="60"/>
        <end position="78"/>
    </location>
</feature>
<proteinExistence type="predicted"/>
<sequence>AGAADRGRADDGQEHRADARNGRLQRLHHRPGRGGPRSRQAVRLRYHPPGPEPARHARLRRAEEAPEQQGHHARADPVRHRRDGFQGPRPGLRRRRLCHQAVPPRRAGRPHPRHRPPVQGPQPVGDPHRQAGGQPRCQDGRGRRQPRAPDRQGICDAGAAVAPQGDDADQGDVPQSSLRGDGRARAQDHRRVHLQAQEEAEPGVRRRQLHRDGVGPRLRAAGLERERDGGDGGGV</sequence>
<feature type="compositionally biased region" description="Basic and acidic residues" evidence="1">
    <location>
        <begin position="1"/>
        <end position="21"/>
    </location>
</feature>
<dbReference type="GO" id="GO:0003677">
    <property type="term" value="F:DNA binding"/>
    <property type="evidence" value="ECO:0007669"/>
    <property type="project" value="UniProtKB-KW"/>
</dbReference>
<accession>A0A6J4SPK8</accession>
<evidence type="ECO:0000256" key="1">
    <source>
        <dbReference type="SAM" id="MobiDB-lite"/>
    </source>
</evidence>
<name>A0A6J4SPK8_9SPHN</name>
<feature type="compositionally biased region" description="Basic and acidic residues" evidence="1">
    <location>
        <begin position="222"/>
        <end position="235"/>
    </location>
</feature>
<reference evidence="2" key="1">
    <citation type="submission" date="2020-02" db="EMBL/GenBank/DDBJ databases">
        <authorList>
            <person name="Meier V. D."/>
        </authorList>
    </citation>
    <scope>NUCLEOTIDE SEQUENCE</scope>
    <source>
        <strain evidence="2">AVDCRST_MAG31</strain>
    </source>
</reference>
<organism evidence="2">
    <name type="scientific">uncultured Sphingomonas sp</name>
    <dbReference type="NCBI Taxonomy" id="158754"/>
    <lineage>
        <taxon>Bacteria</taxon>
        <taxon>Pseudomonadati</taxon>
        <taxon>Pseudomonadota</taxon>
        <taxon>Alphaproteobacteria</taxon>
        <taxon>Sphingomonadales</taxon>
        <taxon>Sphingomonadaceae</taxon>
        <taxon>Sphingomonas</taxon>
        <taxon>environmental samples</taxon>
    </lineage>
</organism>